<feature type="domain" description="HTH tetR-type" evidence="3">
    <location>
        <begin position="15"/>
        <end position="75"/>
    </location>
</feature>
<dbReference type="PANTHER" id="PTHR30055:SF235">
    <property type="entry name" value="TRANSCRIPTIONAL REGULATORY PROTEIN"/>
    <property type="match status" value="1"/>
</dbReference>
<dbReference type="Proteomes" id="UP001190465">
    <property type="component" value="Chromosome"/>
</dbReference>
<dbReference type="Pfam" id="PF17920">
    <property type="entry name" value="TetR_C_16"/>
    <property type="match status" value="1"/>
</dbReference>
<evidence type="ECO:0000256" key="1">
    <source>
        <dbReference type="ARBA" id="ARBA00023125"/>
    </source>
</evidence>
<dbReference type="SUPFAM" id="SSF46689">
    <property type="entry name" value="Homeodomain-like"/>
    <property type="match status" value="1"/>
</dbReference>
<dbReference type="InterPro" id="IPR001647">
    <property type="entry name" value="HTH_TetR"/>
</dbReference>
<dbReference type="PANTHER" id="PTHR30055">
    <property type="entry name" value="HTH-TYPE TRANSCRIPTIONAL REGULATOR RUTR"/>
    <property type="match status" value="1"/>
</dbReference>
<dbReference type="PRINTS" id="PR00455">
    <property type="entry name" value="HTHTETR"/>
</dbReference>
<dbReference type="InterPro" id="IPR009057">
    <property type="entry name" value="Homeodomain-like_sf"/>
</dbReference>
<evidence type="ECO:0000313" key="5">
    <source>
        <dbReference type="Proteomes" id="UP001190465"/>
    </source>
</evidence>
<dbReference type="SUPFAM" id="SSF48498">
    <property type="entry name" value="Tetracyclin repressor-like, C-terminal domain"/>
    <property type="match status" value="1"/>
</dbReference>
<proteinExistence type="predicted"/>
<reference evidence="4 5" key="1">
    <citation type="submission" date="2023-08" db="EMBL/GenBank/DDBJ databases">
        <authorList>
            <person name="Folkvardsen B D."/>
            <person name="Norman A."/>
        </authorList>
    </citation>
    <scope>NUCLEOTIDE SEQUENCE [LARGE SCALE GENOMIC DNA]</scope>
    <source>
        <strain evidence="4 5">Mu0053</strain>
    </source>
</reference>
<dbReference type="Gene3D" id="1.10.10.60">
    <property type="entry name" value="Homeodomain-like"/>
    <property type="match status" value="1"/>
</dbReference>
<dbReference type="InterPro" id="IPR041678">
    <property type="entry name" value="TetR_C_16"/>
</dbReference>
<dbReference type="EMBL" id="OY726397">
    <property type="protein sequence ID" value="CAJ1506483.1"/>
    <property type="molecule type" value="Genomic_DNA"/>
</dbReference>
<dbReference type="PROSITE" id="PS50977">
    <property type="entry name" value="HTH_TETR_2"/>
    <property type="match status" value="1"/>
</dbReference>
<dbReference type="RefSeq" id="WP_308478611.1">
    <property type="nucleotide sequence ID" value="NZ_OY726397.1"/>
</dbReference>
<organism evidence="4 5">
    <name type="scientific">[Mycobacterium] burgundiense</name>
    <dbReference type="NCBI Taxonomy" id="3064286"/>
    <lineage>
        <taxon>Bacteria</taxon>
        <taxon>Bacillati</taxon>
        <taxon>Actinomycetota</taxon>
        <taxon>Actinomycetes</taxon>
        <taxon>Mycobacteriales</taxon>
        <taxon>Mycobacteriaceae</taxon>
        <taxon>Mycolicibacterium</taxon>
    </lineage>
</organism>
<dbReference type="InterPro" id="IPR036271">
    <property type="entry name" value="Tet_transcr_reg_TetR-rel_C_sf"/>
</dbReference>
<keyword evidence="5" id="KW-1185">Reference proteome</keyword>
<dbReference type="Gene3D" id="1.10.357.10">
    <property type="entry name" value="Tetracycline Repressor, domain 2"/>
    <property type="match status" value="1"/>
</dbReference>
<evidence type="ECO:0000256" key="2">
    <source>
        <dbReference type="PROSITE-ProRule" id="PRU00335"/>
    </source>
</evidence>
<dbReference type="InterPro" id="IPR050109">
    <property type="entry name" value="HTH-type_TetR-like_transc_reg"/>
</dbReference>
<accession>A0ABM9LXM7</accession>
<evidence type="ECO:0000259" key="3">
    <source>
        <dbReference type="PROSITE" id="PS50977"/>
    </source>
</evidence>
<evidence type="ECO:0000313" key="4">
    <source>
        <dbReference type="EMBL" id="CAJ1506483.1"/>
    </source>
</evidence>
<feature type="DNA-binding region" description="H-T-H motif" evidence="2">
    <location>
        <begin position="38"/>
        <end position="57"/>
    </location>
</feature>
<keyword evidence="1 2" id="KW-0238">DNA-binding</keyword>
<protein>
    <submittedName>
        <fullName evidence="4">TetR family transcriptional regulator</fullName>
    </submittedName>
</protein>
<name>A0ABM9LXM7_9MYCO</name>
<sequence length="196" mass="21238">MMNSVSRRGRRPGNPDTRRQILDAARRRFLEDGYQTATMRSIAMDAGVDLALVSYYFGSKKGLLGATLALATNPTVILGRAAEGDPALFPQRALRSLLHLWEDPDSGAPLRVLVAGAAHDVVVANLLKEMVEVELIDLIAARIGGANARKRAAMFCAQIAGLIVTRYILRLEPLASMSSDELIQLYSPPLRLALGT</sequence>
<gene>
    <name evidence="4" type="ORF">MU0053_003200</name>
</gene>
<dbReference type="Pfam" id="PF00440">
    <property type="entry name" value="TetR_N"/>
    <property type="match status" value="1"/>
</dbReference>